<keyword evidence="3" id="KW-0028">Amino-acid biosynthesis</keyword>
<feature type="binding site" evidence="3">
    <location>
        <begin position="251"/>
        <end position="252"/>
    </location>
    <ligand>
        <name>substrate</name>
    </ligand>
</feature>
<sequence length="365" mass="39308">MRTVYWKDGQVKMIDQRLLPGEEVIAEFATVPEVARSISEMYVRGAPAIGATAAYGMALAAHLSEAGDPEGLLNDLRQAKETLDAARPTAVNLSWATRRLLTLAEQMAGETESGQGSVGGLKEALLAEAEALADEDVRINRRMGFNGAAVVPDGSNLLHHCNTGSLATVDFGTALGVIYACQEQGKNIHVWVDETRPRLQGARLTAWELMRAEVPMHLIADNAAGHLMRTGQVDVVVFGADRVAANGDVANKIGTYKVAVVARENGIPVYCVAPTSTVDLDLPDGDHIPIEERGPEEVVEVGARAVAPVDVPVYNPAFDITPHRYLTGIVTEEGICYPPFDQSLRNAVERGRDAIEAERSERRVP</sequence>
<evidence type="ECO:0000256" key="2">
    <source>
        <dbReference type="ARBA" id="ARBA00052401"/>
    </source>
</evidence>
<dbReference type="HAMAP" id="MF_01678">
    <property type="entry name" value="Salvage_MtnA"/>
    <property type="match status" value="1"/>
</dbReference>
<dbReference type="FunFam" id="3.40.50.10470:FF:000006">
    <property type="entry name" value="Methylthioribose-1-phosphate isomerase"/>
    <property type="match status" value="1"/>
</dbReference>
<feature type="binding site" evidence="3">
    <location>
        <position position="87"/>
    </location>
    <ligand>
        <name>substrate</name>
    </ligand>
</feature>
<dbReference type="PANTHER" id="PTHR43475:SF1">
    <property type="entry name" value="METHYLTHIORIBOSE-1-PHOSPHATE ISOMERASE"/>
    <property type="match status" value="1"/>
</dbReference>
<dbReference type="InterPro" id="IPR000649">
    <property type="entry name" value="IF-2B-related"/>
</dbReference>
<name>A0A6B0YS34_9CHLR</name>
<dbReference type="InterPro" id="IPR011559">
    <property type="entry name" value="Initiation_fac_2B_a/b/d"/>
</dbReference>
<keyword evidence="1 3" id="KW-0413">Isomerase</keyword>
<feature type="binding site" evidence="3">
    <location>
        <position position="200"/>
    </location>
    <ligand>
        <name>substrate</name>
    </ligand>
</feature>
<dbReference type="NCBIfam" id="TIGR00512">
    <property type="entry name" value="salvage_mtnA"/>
    <property type="match status" value="1"/>
</dbReference>
<dbReference type="GO" id="GO:0046523">
    <property type="term" value="F:S-methyl-5-thioribose-1-phosphate isomerase activity"/>
    <property type="evidence" value="ECO:0007669"/>
    <property type="project" value="UniProtKB-UniRule"/>
</dbReference>
<feature type="site" description="Transition state stabilizer" evidence="3">
    <location>
        <position position="161"/>
    </location>
</feature>
<dbReference type="NCBIfam" id="NF004326">
    <property type="entry name" value="PRK05720.1"/>
    <property type="match status" value="1"/>
</dbReference>
<dbReference type="PANTHER" id="PTHR43475">
    <property type="entry name" value="METHYLTHIORIBOSE-1-PHOSPHATE ISOMERASE"/>
    <property type="match status" value="1"/>
</dbReference>
<evidence type="ECO:0000313" key="4">
    <source>
        <dbReference type="EMBL" id="MXY93894.1"/>
    </source>
</evidence>
<comment type="catalytic activity">
    <reaction evidence="2 3">
        <text>5-(methylsulfanyl)-alpha-D-ribose 1-phosphate = 5-(methylsulfanyl)-D-ribulose 1-phosphate</text>
        <dbReference type="Rhea" id="RHEA:19989"/>
        <dbReference type="ChEBI" id="CHEBI:58533"/>
        <dbReference type="ChEBI" id="CHEBI:58548"/>
        <dbReference type="EC" id="5.3.1.23"/>
    </reaction>
</comment>
<evidence type="ECO:0000256" key="1">
    <source>
        <dbReference type="ARBA" id="ARBA00023235"/>
    </source>
</evidence>
<dbReference type="Gene3D" id="1.20.120.420">
    <property type="entry name" value="translation initiation factor eif-2b, domain 1"/>
    <property type="match status" value="1"/>
</dbReference>
<dbReference type="UniPathway" id="UPA00904">
    <property type="reaction ID" value="UER00874"/>
</dbReference>
<dbReference type="EC" id="5.3.1.23" evidence="3"/>
<comment type="function">
    <text evidence="3">Catalyzes the interconversion of methylthioribose-1-phosphate (MTR-1-P) into methylthioribulose-1-phosphate (MTRu-1-P).</text>
</comment>
<dbReference type="SUPFAM" id="SSF100950">
    <property type="entry name" value="NagB/RpiA/CoA transferase-like"/>
    <property type="match status" value="1"/>
</dbReference>
<comment type="similarity">
    <text evidence="3">Belongs to the EIF-2B alpha/beta/delta subunits family. MtnA subfamily.</text>
</comment>
<reference evidence="4" key="1">
    <citation type="submission" date="2019-09" db="EMBL/GenBank/DDBJ databases">
        <title>Characterisation of the sponge microbiome using genome-centric metagenomics.</title>
        <authorList>
            <person name="Engelberts J.P."/>
            <person name="Robbins S.J."/>
            <person name="De Goeij J.M."/>
            <person name="Aranda M."/>
            <person name="Bell S.C."/>
            <person name="Webster N.S."/>
        </authorList>
    </citation>
    <scope>NUCLEOTIDE SEQUENCE</scope>
    <source>
        <strain evidence="4">SB0664_bin_27</strain>
    </source>
</reference>
<comment type="caution">
    <text evidence="4">The sequence shown here is derived from an EMBL/GenBank/DDBJ whole genome shotgun (WGS) entry which is preliminary data.</text>
</comment>
<organism evidence="4">
    <name type="scientific">Caldilineaceae bacterium SB0664_bin_27</name>
    <dbReference type="NCBI Taxonomy" id="2605260"/>
    <lineage>
        <taxon>Bacteria</taxon>
        <taxon>Bacillati</taxon>
        <taxon>Chloroflexota</taxon>
        <taxon>Caldilineae</taxon>
        <taxon>Caldilineales</taxon>
        <taxon>Caldilineaceae</taxon>
    </lineage>
</organism>
<dbReference type="GO" id="GO:0019509">
    <property type="term" value="P:L-methionine salvage from methylthioadenosine"/>
    <property type="evidence" value="ECO:0007669"/>
    <property type="project" value="UniProtKB-UniRule"/>
</dbReference>
<evidence type="ECO:0000256" key="3">
    <source>
        <dbReference type="HAMAP-Rule" id="MF_01678"/>
    </source>
</evidence>
<dbReference type="Pfam" id="PF01008">
    <property type="entry name" value="IF-2B"/>
    <property type="match status" value="1"/>
</dbReference>
<dbReference type="InterPro" id="IPR027363">
    <property type="entry name" value="M1Pi_N"/>
</dbReference>
<dbReference type="InterPro" id="IPR042529">
    <property type="entry name" value="IF_2B-like_C"/>
</dbReference>
<accession>A0A6B0YS34</accession>
<feature type="binding site" evidence="3">
    <location>
        <begin position="44"/>
        <end position="46"/>
    </location>
    <ligand>
        <name>substrate</name>
    </ligand>
</feature>
<keyword evidence="3" id="KW-0486">Methionine biosynthesis</keyword>
<comment type="pathway">
    <text evidence="3">Amino-acid biosynthesis; L-methionine biosynthesis via salvage pathway; L-methionine from S-methyl-5-thio-alpha-D-ribose 1-phosphate: step 1/6.</text>
</comment>
<dbReference type="InterPro" id="IPR005251">
    <property type="entry name" value="IF-M1Pi"/>
</dbReference>
<dbReference type="AlphaFoldDB" id="A0A6B0YS34"/>
<dbReference type="Gene3D" id="3.40.50.10470">
    <property type="entry name" value="Translation initiation factor eif-2b, domain 2"/>
    <property type="match status" value="1"/>
</dbReference>
<proteinExistence type="inferred from homology"/>
<protein>
    <recommendedName>
        <fullName evidence="3">Methylthioribose-1-phosphate isomerase</fullName>
        <shortName evidence="3">M1Pi</shortName>
        <shortName evidence="3">MTR-1-P isomerase</shortName>
        <ecNumber evidence="3">5.3.1.23</ecNumber>
    </recommendedName>
    <alternativeName>
        <fullName evidence="3">S-methyl-5-thioribose-1-phosphate isomerase</fullName>
    </alternativeName>
</protein>
<dbReference type="InterPro" id="IPR037171">
    <property type="entry name" value="NagB/RpiA_transferase-like"/>
</dbReference>
<dbReference type="FunFam" id="1.20.120.420:FF:000003">
    <property type="entry name" value="Methylthioribose-1-phosphate isomerase"/>
    <property type="match status" value="1"/>
</dbReference>
<gene>
    <name evidence="3 4" type="primary">mtnA</name>
    <name evidence="4" type="ORF">F4Y42_10655</name>
</gene>
<feature type="active site" description="Proton donor" evidence="3">
    <location>
        <position position="241"/>
    </location>
</feature>
<dbReference type="NCBIfam" id="TIGR00524">
    <property type="entry name" value="eIF-2B_rel"/>
    <property type="match status" value="1"/>
</dbReference>
<dbReference type="EMBL" id="VXRG01000090">
    <property type="protein sequence ID" value="MXY93894.1"/>
    <property type="molecule type" value="Genomic_DNA"/>
</dbReference>